<dbReference type="Gene3D" id="2.60.40.420">
    <property type="entry name" value="Cupredoxins - blue copper proteins"/>
    <property type="match status" value="1"/>
</dbReference>
<evidence type="ECO:0000313" key="4">
    <source>
        <dbReference type="Proteomes" id="UP001338125"/>
    </source>
</evidence>
<evidence type="ECO:0000313" key="3">
    <source>
        <dbReference type="EMBL" id="KAK5998345.1"/>
    </source>
</evidence>
<feature type="signal peptide" evidence="2">
    <location>
        <begin position="1"/>
        <end position="19"/>
    </location>
</feature>
<dbReference type="InterPro" id="IPR008972">
    <property type="entry name" value="Cupredoxin"/>
</dbReference>
<feature type="chain" id="PRO_5047010374" evidence="2">
    <location>
        <begin position="20"/>
        <end position="205"/>
    </location>
</feature>
<dbReference type="SUPFAM" id="SSF49503">
    <property type="entry name" value="Cupredoxins"/>
    <property type="match status" value="1"/>
</dbReference>
<name>A0ABR0T2X4_9HYPO</name>
<organism evidence="3 4">
    <name type="scientific">Cladobotryum mycophilum</name>
    <dbReference type="NCBI Taxonomy" id="491253"/>
    <lineage>
        <taxon>Eukaryota</taxon>
        <taxon>Fungi</taxon>
        <taxon>Dikarya</taxon>
        <taxon>Ascomycota</taxon>
        <taxon>Pezizomycotina</taxon>
        <taxon>Sordariomycetes</taxon>
        <taxon>Hypocreomycetidae</taxon>
        <taxon>Hypocreales</taxon>
        <taxon>Hypocreaceae</taxon>
        <taxon>Cladobotryum</taxon>
    </lineage>
</organism>
<sequence length="205" mass="21094">MFSLKSILAVAAFACLASAETIKVTATSDNKFNPDTIKANAGDVLEFHFQPKNHSVAAGDYRYPCTPLSFDDQSRFFSAFVPSDNGEASKVFRVTLNSTAPTVFYSTQGNECAKGMVGIINPNATVTLDDYKKRASTLSEGVSPRTTPFGGVLADNNGSGSSSSPSPAPSSGSNGKGGDKKNAAVSVHASAAGLFGVAVLAAILA</sequence>
<dbReference type="PANTHER" id="PTHR34883">
    <property type="entry name" value="SERINE-RICH PROTEIN, PUTATIVE-RELATED-RELATED"/>
    <property type="match status" value="1"/>
</dbReference>
<dbReference type="PANTHER" id="PTHR34883:SF15">
    <property type="entry name" value="EXTRACELLULAR SERINE-RICH PROTEIN"/>
    <property type="match status" value="1"/>
</dbReference>
<feature type="compositionally biased region" description="Polar residues" evidence="1">
    <location>
        <begin position="137"/>
        <end position="146"/>
    </location>
</feature>
<accession>A0ABR0T2X4</accession>
<dbReference type="Proteomes" id="UP001338125">
    <property type="component" value="Unassembled WGS sequence"/>
</dbReference>
<reference evidence="3 4" key="1">
    <citation type="submission" date="2024-01" db="EMBL/GenBank/DDBJ databases">
        <title>Complete genome of Cladobotryum mycophilum ATHUM6906.</title>
        <authorList>
            <person name="Christinaki A.C."/>
            <person name="Myridakis A.I."/>
            <person name="Kouvelis V.N."/>
        </authorList>
    </citation>
    <scope>NUCLEOTIDE SEQUENCE [LARGE SCALE GENOMIC DNA]</scope>
    <source>
        <strain evidence="3 4">ATHUM6906</strain>
    </source>
</reference>
<protein>
    <submittedName>
        <fullName evidence="3">Extracellular serine-rich protein</fullName>
    </submittedName>
</protein>
<dbReference type="CDD" id="cd00920">
    <property type="entry name" value="Cupredoxin"/>
    <property type="match status" value="1"/>
</dbReference>
<proteinExistence type="predicted"/>
<evidence type="ECO:0000256" key="1">
    <source>
        <dbReference type="SAM" id="MobiDB-lite"/>
    </source>
</evidence>
<feature type="compositionally biased region" description="Low complexity" evidence="1">
    <location>
        <begin position="156"/>
        <end position="173"/>
    </location>
</feature>
<gene>
    <name evidence="3" type="ORF">PT974_00724</name>
</gene>
<keyword evidence="2" id="KW-0732">Signal</keyword>
<evidence type="ECO:0000256" key="2">
    <source>
        <dbReference type="SAM" id="SignalP"/>
    </source>
</evidence>
<keyword evidence="4" id="KW-1185">Reference proteome</keyword>
<feature type="region of interest" description="Disordered" evidence="1">
    <location>
        <begin position="137"/>
        <end position="181"/>
    </location>
</feature>
<comment type="caution">
    <text evidence="3">The sequence shown here is derived from an EMBL/GenBank/DDBJ whole genome shotgun (WGS) entry which is preliminary data.</text>
</comment>
<dbReference type="InterPro" id="IPR052953">
    <property type="entry name" value="Ser-rich/MCO-related"/>
</dbReference>
<dbReference type="EMBL" id="JAVFKD010000001">
    <property type="protein sequence ID" value="KAK5998345.1"/>
    <property type="molecule type" value="Genomic_DNA"/>
</dbReference>